<evidence type="ECO:0000313" key="3">
    <source>
        <dbReference type="EMBL" id="TKI07683.1"/>
    </source>
</evidence>
<name>A0ABY2SQ88_9HYPH</name>
<sequence length="121" mass="12712">MRAVRYSLLLLAAALGTVSLYSAAEGPQAPSNPPVEQRGWPIMPPHPGPIFMPHHPGACQGEEVFCAAVRSDNPGETVQKLNGILPPAVSGEHYEVVVSVVKIPDHPAHGAGSEHGVATER</sequence>
<feature type="chain" id="PRO_5045699753" evidence="2">
    <location>
        <begin position="24"/>
        <end position="121"/>
    </location>
</feature>
<keyword evidence="2" id="KW-0732">Signal</keyword>
<gene>
    <name evidence="3" type="ORF">FCN80_04350</name>
</gene>
<dbReference type="RefSeq" id="WP_136988677.1">
    <property type="nucleotide sequence ID" value="NZ_SZPQ01000003.1"/>
</dbReference>
<proteinExistence type="predicted"/>
<accession>A0ABY2SQ88</accession>
<reference evidence="3 4" key="1">
    <citation type="submission" date="2019-04" db="EMBL/GenBank/DDBJ databases">
        <authorList>
            <person name="Li M."/>
            <person name="Gao C."/>
        </authorList>
    </citation>
    <scope>NUCLEOTIDE SEQUENCE [LARGE SCALE GENOMIC DNA]</scope>
    <source>
        <strain evidence="3 4">BGMRC 2031</strain>
    </source>
</reference>
<dbReference type="EMBL" id="SZPQ01000003">
    <property type="protein sequence ID" value="TKI07683.1"/>
    <property type="molecule type" value="Genomic_DNA"/>
</dbReference>
<evidence type="ECO:0000256" key="1">
    <source>
        <dbReference type="SAM" id="MobiDB-lite"/>
    </source>
</evidence>
<feature type="region of interest" description="Disordered" evidence="1">
    <location>
        <begin position="24"/>
        <end position="49"/>
    </location>
</feature>
<keyword evidence="4" id="KW-1185">Reference proteome</keyword>
<evidence type="ECO:0000256" key="2">
    <source>
        <dbReference type="SAM" id="SignalP"/>
    </source>
</evidence>
<dbReference type="Proteomes" id="UP000305202">
    <property type="component" value="Unassembled WGS sequence"/>
</dbReference>
<organism evidence="3 4">
    <name type="scientific">Martelella alba</name>
    <dbReference type="NCBI Taxonomy" id="2590451"/>
    <lineage>
        <taxon>Bacteria</taxon>
        <taxon>Pseudomonadati</taxon>
        <taxon>Pseudomonadota</taxon>
        <taxon>Alphaproteobacteria</taxon>
        <taxon>Hyphomicrobiales</taxon>
        <taxon>Aurantimonadaceae</taxon>
        <taxon>Martelella</taxon>
    </lineage>
</organism>
<comment type="caution">
    <text evidence="3">The sequence shown here is derived from an EMBL/GenBank/DDBJ whole genome shotgun (WGS) entry which is preliminary data.</text>
</comment>
<evidence type="ECO:0000313" key="4">
    <source>
        <dbReference type="Proteomes" id="UP000305202"/>
    </source>
</evidence>
<feature type="signal peptide" evidence="2">
    <location>
        <begin position="1"/>
        <end position="23"/>
    </location>
</feature>
<protein>
    <submittedName>
        <fullName evidence="3">Uncharacterized protein</fullName>
    </submittedName>
</protein>